<comment type="pathway">
    <text evidence="12">Glycan biosynthesis.</text>
</comment>
<dbReference type="PANTHER" id="PTHR30582">
    <property type="entry name" value="L,D-TRANSPEPTIDASE"/>
    <property type="match status" value="1"/>
</dbReference>
<dbReference type="PROSITE" id="PS52029">
    <property type="entry name" value="LD_TPASE"/>
    <property type="match status" value="1"/>
</dbReference>
<dbReference type="GO" id="GO:0071972">
    <property type="term" value="F:peptidoglycan L,D-transpeptidase activity"/>
    <property type="evidence" value="ECO:0007669"/>
    <property type="project" value="TreeGrafter"/>
</dbReference>
<protein>
    <submittedName>
        <fullName evidence="16">L,D-transpeptidase family protein</fullName>
    </submittedName>
</protein>
<dbReference type="InterPro" id="IPR041280">
    <property type="entry name" value="Big_10"/>
</dbReference>
<keyword evidence="6 13" id="KW-0573">Peptidoglycan synthesis</keyword>
<dbReference type="Pfam" id="PF03734">
    <property type="entry name" value="YkuD"/>
    <property type="match status" value="1"/>
</dbReference>
<feature type="domain" description="L,D-TPase catalytic" evidence="15">
    <location>
        <begin position="234"/>
        <end position="359"/>
    </location>
</feature>
<feature type="region of interest" description="Disordered" evidence="14">
    <location>
        <begin position="384"/>
        <end position="411"/>
    </location>
</feature>
<dbReference type="InterPro" id="IPR005490">
    <property type="entry name" value="LD_TPept_cat_dom"/>
</dbReference>
<feature type="compositionally biased region" description="Basic and acidic residues" evidence="14">
    <location>
        <begin position="384"/>
        <end position="399"/>
    </location>
</feature>
<dbReference type="Gene3D" id="2.60.40.3780">
    <property type="match status" value="1"/>
</dbReference>
<keyword evidence="9" id="KW-0449">Lipoprotein</keyword>
<keyword evidence="3" id="KW-0808">Transferase</keyword>
<dbReference type="GO" id="GO:0005576">
    <property type="term" value="C:extracellular region"/>
    <property type="evidence" value="ECO:0007669"/>
    <property type="project" value="TreeGrafter"/>
</dbReference>
<evidence type="ECO:0000256" key="13">
    <source>
        <dbReference type="PROSITE-ProRule" id="PRU01373"/>
    </source>
</evidence>
<comment type="pathway">
    <text evidence="1 13">Cell wall biogenesis; peptidoglycan biosynthesis.</text>
</comment>
<keyword evidence="10" id="KW-0012">Acyltransferase</keyword>
<feature type="active site" description="Nucleophile" evidence="13">
    <location>
        <position position="335"/>
    </location>
</feature>
<dbReference type="CDD" id="cd16913">
    <property type="entry name" value="YkuD_like"/>
    <property type="match status" value="1"/>
</dbReference>
<keyword evidence="7" id="KW-0472">Membrane</keyword>
<evidence type="ECO:0000256" key="2">
    <source>
        <dbReference type="ARBA" id="ARBA00022475"/>
    </source>
</evidence>
<evidence type="ECO:0000256" key="1">
    <source>
        <dbReference type="ARBA" id="ARBA00004752"/>
    </source>
</evidence>
<accession>A0A8T4J484</accession>
<evidence type="ECO:0000256" key="8">
    <source>
        <dbReference type="ARBA" id="ARBA00023139"/>
    </source>
</evidence>
<dbReference type="Proteomes" id="UP000675554">
    <property type="component" value="Unassembled WGS sequence"/>
</dbReference>
<evidence type="ECO:0000259" key="15">
    <source>
        <dbReference type="PROSITE" id="PS52029"/>
    </source>
</evidence>
<dbReference type="Gene3D" id="2.40.440.10">
    <property type="entry name" value="L,D-transpeptidase catalytic domain-like"/>
    <property type="match status" value="1"/>
</dbReference>
<evidence type="ECO:0000256" key="10">
    <source>
        <dbReference type="ARBA" id="ARBA00023315"/>
    </source>
</evidence>
<dbReference type="AlphaFoldDB" id="A0A8T4J484"/>
<dbReference type="GO" id="GO:0016746">
    <property type="term" value="F:acyltransferase activity"/>
    <property type="evidence" value="ECO:0007669"/>
    <property type="project" value="UniProtKB-KW"/>
</dbReference>
<reference evidence="16" key="1">
    <citation type="submission" date="2021-04" db="EMBL/GenBank/DDBJ databases">
        <title>Sequencing of actinobacteria type strains.</title>
        <authorList>
            <person name="Nguyen G.-S."/>
            <person name="Wentzel A."/>
        </authorList>
    </citation>
    <scope>NUCLEOTIDE SEQUENCE</scope>
    <source>
        <strain evidence="16">DSM 42095</strain>
    </source>
</reference>
<dbReference type="InterPro" id="IPR050979">
    <property type="entry name" value="LD-transpeptidase"/>
</dbReference>
<keyword evidence="5 13" id="KW-0133">Cell shape</keyword>
<evidence type="ECO:0000256" key="7">
    <source>
        <dbReference type="ARBA" id="ARBA00023136"/>
    </source>
</evidence>
<comment type="caution">
    <text evidence="16">The sequence shown here is derived from an EMBL/GenBank/DDBJ whole genome shotgun (WGS) entry which is preliminary data.</text>
</comment>
<keyword evidence="11 13" id="KW-0961">Cell wall biogenesis/degradation</keyword>
<proteinExistence type="predicted"/>
<dbReference type="PANTHER" id="PTHR30582:SF2">
    <property type="entry name" value="L,D-TRANSPEPTIDASE YCIB-RELATED"/>
    <property type="match status" value="1"/>
</dbReference>
<evidence type="ECO:0000256" key="14">
    <source>
        <dbReference type="SAM" id="MobiDB-lite"/>
    </source>
</evidence>
<dbReference type="Gene3D" id="2.60.40.3710">
    <property type="match status" value="1"/>
</dbReference>
<dbReference type="SUPFAM" id="SSF141523">
    <property type="entry name" value="L,D-transpeptidase catalytic domain-like"/>
    <property type="match status" value="1"/>
</dbReference>
<gene>
    <name evidence="16" type="ORF">KDA82_29475</name>
</gene>
<keyword evidence="4" id="KW-0732">Signal</keyword>
<evidence type="ECO:0000256" key="5">
    <source>
        <dbReference type="ARBA" id="ARBA00022960"/>
    </source>
</evidence>
<name>A0A8T4J484_9ACTN</name>
<organism evidence="16 17">
    <name type="scientific">Streptomyces daliensis</name>
    <dbReference type="NCBI Taxonomy" id="299421"/>
    <lineage>
        <taxon>Bacteria</taxon>
        <taxon>Bacillati</taxon>
        <taxon>Actinomycetota</taxon>
        <taxon>Actinomycetes</taxon>
        <taxon>Kitasatosporales</taxon>
        <taxon>Streptomycetaceae</taxon>
        <taxon>Streptomyces</taxon>
    </lineage>
</organism>
<evidence type="ECO:0000256" key="12">
    <source>
        <dbReference type="ARBA" id="ARBA00060592"/>
    </source>
</evidence>
<keyword evidence="8" id="KW-0564">Palmitate</keyword>
<dbReference type="EMBL" id="JAGSMN010000817">
    <property type="protein sequence ID" value="MBR7677057.1"/>
    <property type="molecule type" value="Genomic_DNA"/>
</dbReference>
<keyword evidence="2" id="KW-1003">Cell membrane</keyword>
<feature type="active site" description="Proton donor/acceptor" evidence="13">
    <location>
        <position position="317"/>
    </location>
</feature>
<dbReference type="InterPro" id="IPR038063">
    <property type="entry name" value="Transpep_catalytic_dom"/>
</dbReference>
<evidence type="ECO:0000256" key="11">
    <source>
        <dbReference type="ARBA" id="ARBA00023316"/>
    </source>
</evidence>
<keyword evidence="17" id="KW-1185">Reference proteome</keyword>
<dbReference type="Pfam" id="PF17964">
    <property type="entry name" value="Big_10"/>
    <property type="match status" value="1"/>
</dbReference>
<dbReference type="FunFam" id="2.40.440.10:FF:000005">
    <property type="entry name" value="L,D-transpeptidase 2"/>
    <property type="match status" value="1"/>
</dbReference>
<dbReference type="GO" id="GO:0071555">
    <property type="term" value="P:cell wall organization"/>
    <property type="evidence" value="ECO:0007669"/>
    <property type="project" value="UniProtKB-UniRule"/>
</dbReference>
<dbReference type="GO" id="GO:0008360">
    <property type="term" value="P:regulation of cell shape"/>
    <property type="evidence" value="ECO:0007669"/>
    <property type="project" value="UniProtKB-UniRule"/>
</dbReference>
<evidence type="ECO:0000313" key="16">
    <source>
        <dbReference type="EMBL" id="MBR7677057.1"/>
    </source>
</evidence>
<dbReference type="GO" id="GO:0018104">
    <property type="term" value="P:peptidoglycan-protein cross-linking"/>
    <property type="evidence" value="ECO:0007669"/>
    <property type="project" value="TreeGrafter"/>
</dbReference>
<evidence type="ECO:0000256" key="9">
    <source>
        <dbReference type="ARBA" id="ARBA00023288"/>
    </source>
</evidence>
<evidence type="ECO:0000256" key="4">
    <source>
        <dbReference type="ARBA" id="ARBA00022729"/>
    </source>
</evidence>
<evidence type="ECO:0000313" key="17">
    <source>
        <dbReference type="Proteomes" id="UP000675554"/>
    </source>
</evidence>
<sequence>MAMSGALMLAPLAVGLTACGEDTDPLSSAPYDAGEHVSVKATADGGAVDPRKPLEVTTSGSEDKLADVTAKDAVGRYVAGELSADGTRWRSTGPLTAGAHYTVQVSTENGDGEPGRRTLDFTTKPVDSKKLSVTFGPDAGTYGVGQPVTAELSHKVKDPEQRQRVEGALSVTSHPEVEGSWHWVDDKELHYRPRAYWPAHASVTVSSDLKGVKVRDGLYGGATKPLKLRTGDRVEAIADASAHQMKVKKNGRTINTMPITTGKAGFRTRHGTKVILGMESFVRMRGTSVGIAEGSSESYDLPVRWATRLTWSGEYVHGAPWSVGSQGASNVSHGCTGLSTGNASWFFHHVRPGDLVTHVNTQGEKMPTFGNGFGDWNMGWDEWREGSALESGSGEREEGGPAGQARLRPQV</sequence>
<evidence type="ECO:0000256" key="6">
    <source>
        <dbReference type="ARBA" id="ARBA00022984"/>
    </source>
</evidence>
<evidence type="ECO:0000256" key="3">
    <source>
        <dbReference type="ARBA" id="ARBA00022679"/>
    </source>
</evidence>